<dbReference type="GO" id="GO:0005829">
    <property type="term" value="C:cytosol"/>
    <property type="evidence" value="ECO:0007669"/>
    <property type="project" value="TreeGrafter"/>
</dbReference>
<dbReference type="Gene3D" id="2.40.280.10">
    <property type="match status" value="1"/>
</dbReference>
<dbReference type="EMBL" id="UINC01037043">
    <property type="protein sequence ID" value="SVB31932.1"/>
    <property type="molecule type" value="Genomic_DNA"/>
</dbReference>
<dbReference type="GO" id="GO:0070930">
    <property type="term" value="P:trans-translation-dependent protein tagging"/>
    <property type="evidence" value="ECO:0007669"/>
    <property type="project" value="TreeGrafter"/>
</dbReference>
<dbReference type="SUPFAM" id="SSF74982">
    <property type="entry name" value="Small protein B (SmpB)"/>
    <property type="match status" value="1"/>
</dbReference>
<dbReference type="PROSITE" id="PS01317">
    <property type="entry name" value="SSRP"/>
    <property type="match status" value="1"/>
</dbReference>
<proteinExistence type="inferred from homology"/>
<reference evidence="4" key="1">
    <citation type="submission" date="2018-05" db="EMBL/GenBank/DDBJ databases">
        <authorList>
            <person name="Lanie J.A."/>
            <person name="Ng W.-L."/>
            <person name="Kazmierczak K.M."/>
            <person name="Andrzejewski T.M."/>
            <person name="Davidsen T.M."/>
            <person name="Wayne K.J."/>
            <person name="Tettelin H."/>
            <person name="Glass J.I."/>
            <person name="Rusch D."/>
            <person name="Podicherti R."/>
            <person name="Tsui H.-C.T."/>
            <person name="Winkler M.E."/>
        </authorList>
    </citation>
    <scope>NUCLEOTIDE SEQUENCE</scope>
</reference>
<dbReference type="InterPro" id="IPR000037">
    <property type="entry name" value="SsrA-bd_prot"/>
</dbReference>
<gene>
    <name evidence="4" type="ORF">METZ01_LOCUS184786</name>
</gene>
<dbReference type="InterPro" id="IPR023620">
    <property type="entry name" value="SmpB"/>
</dbReference>
<evidence type="ECO:0008006" key="5">
    <source>
        <dbReference type="Google" id="ProtNLM"/>
    </source>
</evidence>
<sequence>MSNIKIICQNKRARHEYFIEDSIECGLMLRGPEVKSLRDGKANLTDSYASVERSEVWLNNFHINPYSPAQQFNLHPTRKRKLLLNRREINKLIGRAQEKGYTLVPLKVYFKNGIAKVELSIGKAKKLHDKRDSIKKREATREIDKAMKRGRG</sequence>
<dbReference type="HAMAP" id="MF_00023">
    <property type="entry name" value="SmpB"/>
    <property type="match status" value="1"/>
</dbReference>
<dbReference type="PANTHER" id="PTHR30308:SF2">
    <property type="entry name" value="SSRA-BINDING PROTEIN"/>
    <property type="match status" value="1"/>
</dbReference>
<evidence type="ECO:0000313" key="4">
    <source>
        <dbReference type="EMBL" id="SVB31932.1"/>
    </source>
</evidence>
<dbReference type="AlphaFoldDB" id="A0A382D1J2"/>
<evidence type="ECO:0000256" key="3">
    <source>
        <dbReference type="SAM" id="MobiDB-lite"/>
    </source>
</evidence>
<name>A0A382D1J2_9ZZZZ</name>
<dbReference type="Pfam" id="PF01668">
    <property type="entry name" value="SmpB"/>
    <property type="match status" value="1"/>
</dbReference>
<feature type="region of interest" description="Disordered" evidence="3">
    <location>
        <begin position="129"/>
        <end position="152"/>
    </location>
</feature>
<dbReference type="PANTHER" id="PTHR30308">
    <property type="entry name" value="TMRNA-BINDING COMPONENT OF TRANS-TRANSLATION TAGGING COMPLEX"/>
    <property type="match status" value="1"/>
</dbReference>
<dbReference type="NCBIfam" id="TIGR00086">
    <property type="entry name" value="smpB"/>
    <property type="match status" value="1"/>
</dbReference>
<dbReference type="GO" id="GO:0003723">
    <property type="term" value="F:RNA binding"/>
    <property type="evidence" value="ECO:0007669"/>
    <property type="project" value="UniProtKB-KW"/>
</dbReference>
<dbReference type="CDD" id="cd09294">
    <property type="entry name" value="SmpB"/>
    <property type="match status" value="1"/>
</dbReference>
<dbReference type="InterPro" id="IPR020081">
    <property type="entry name" value="SsrA-bd_prot_CS"/>
</dbReference>
<dbReference type="NCBIfam" id="NF003843">
    <property type="entry name" value="PRK05422.1"/>
    <property type="match status" value="1"/>
</dbReference>
<keyword evidence="2" id="KW-0694">RNA-binding</keyword>
<protein>
    <recommendedName>
        <fullName evidence="5">SsrA-binding protein</fullName>
    </recommendedName>
</protein>
<evidence type="ECO:0000256" key="1">
    <source>
        <dbReference type="ARBA" id="ARBA00022490"/>
    </source>
</evidence>
<accession>A0A382D1J2</accession>
<keyword evidence="1" id="KW-0963">Cytoplasm</keyword>
<evidence type="ECO:0000256" key="2">
    <source>
        <dbReference type="ARBA" id="ARBA00022884"/>
    </source>
</evidence>
<organism evidence="4">
    <name type="scientific">marine metagenome</name>
    <dbReference type="NCBI Taxonomy" id="408172"/>
    <lineage>
        <taxon>unclassified sequences</taxon>
        <taxon>metagenomes</taxon>
        <taxon>ecological metagenomes</taxon>
    </lineage>
</organism>